<dbReference type="EMBL" id="JACIFH010000001">
    <property type="protein sequence ID" value="MBB4138575.1"/>
    <property type="molecule type" value="Genomic_DNA"/>
</dbReference>
<dbReference type="InterPro" id="IPR011335">
    <property type="entry name" value="Restrct_endonuc-II-like"/>
</dbReference>
<dbReference type="Gene3D" id="3.40.960.10">
    <property type="entry name" value="VSR Endonuclease"/>
    <property type="match status" value="1"/>
</dbReference>
<dbReference type="SUPFAM" id="SSF52980">
    <property type="entry name" value="Restriction endonuclease-like"/>
    <property type="match status" value="1"/>
</dbReference>
<evidence type="ECO:0000313" key="1">
    <source>
        <dbReference type="EMBL" id="MBB4138575.1"/>
    </source>
</evidence>
<keyword evidence="1" id="KW-0540">Nuclease</keyword>
<evidence type="ECO:0000313" key="2">
    <source>
        <dbReference type="Proteomes" id="UP000549113"/>
    </source>
</evidence>
<accession>A0AA40SLR2</accession>
<dbReference type="GO" id="GO:0004519">
    <property type="term" value="F:endonuclease activity"/>
    <property type="evidence" value="ECO:0007669"/>
    <property type="project" value="UniProtKB-KW"/>
</dbReference>
<protein>
    <submittedName>
        <fullName evidence="1">Very-short-patch-repair endonuclease</fullName>
    </submittedName>
</protein>
<keyword evidence="2" id="KW-1185">Reference proteome</keyword>
<keyword evidence="1" id="KW-0255">Endonuclease</keyword>
<proteinExistence type="predicted"/>
<dbReference type="Proteomes" id="UP000549113">
    <property type="component" value="Unassembled WGS sequence"/>
</dbReference>
<comment type="caution">
    <text evidence="1">The sequence shown here is derived from an EMBL/GenBank/DDBJ whole genome shotgun (WGS) entry which is preliminary data.</text>
</comment>
<keyword evidence="1" id="KW-0378">Hydrolase</keyword>
<dbReference type="RefSeq" id="WP_183498347.1">
    <property type="nucleotide sequence ID" value="NZ_BAABCO010000003.1"/>
</dbReference>
<name>A0AA40SLR2_9MICO</name>
<sequence>MSELARWGVFVLDGADGLHVEVLSTRSRLRSTSRHARVHWSRRVPDGWSSVDIVDALVAAVQCQSVRGAIATLDSALHLRLIGDSELNEVFAALPRRLRILRRHLDRRAESGAESLMRLMLLRLGCRVEVQRQITGVGRVDFLVDGWLIIECDSEAHHAGWAQQKKDRRRDQDAARRGYVTYRAIAEDIFWHPERPLEAVRGLLLAWPRR</sequence>
<dbReference type="AlphaFoldDB" id="A0AA40SLR2"/>
<reference evidence="1 2" key="1">
    <citation type="submission" date="2020-08" db="EMBL/GenBank/DDBJ databases">
        <title>Sequencing the genomes of 1000 actinobacteria strains.</title>
        <authorList>
            <person name="Klenk H.-P."/>
        </authorList>
    </citation>
    <scope>NUCLEOTIDE SEQUENCE [LARGE SCALE GENOMIC DNA]</scope>
    <source>
        <strain evidence="1 2">DSM 19600</strain>
    </source>
</reference>
<organism evidence="1 2">
    <name type="scientific">Microbacterium invictum</name>
    <dbReference type="NCBI Taxonomy" id="515415"/>
    <lineage>
        <taxon>Bacteria</taxon>
        <taxon>Bacillati</taxon>
        <taxon>Actinomycetota</taxon>
        <taxon>Actinomycetes</taxon>
        <taxon>Micrococcales</taxon>
        <taxon>Microbacteriaceae</taxon>
        <taxon>Microbacterium</taxon>
    </lineage>
</organism>
<gene>
    <name evidence="1" type="ORF">BKA10_000369</name>
</gene>